<evidence type="ECO:0000313" key="2">
    <source>
        <dbReference type="EMBL" id="KAK7298977.1"/>
    </source>
</evidence>
<organism evidence="2 3">
    <name type="scientific">Canavalia gladiata</name>
    <name type="common">Sword bean</name>
    <name type="synonym">Dolichos gladiatus</name>
    <dbReference type="NCBI Taxonomy" id="3824"/>
    <lineage>
        <taxon>Eukaryota</taxon>
        <taxon>Viridiplantae</taxon>
        <taxon>Streptophyta</taxon>
        <taxon>Embryophyta</taxon>
        <taxon>Tracheophyta</taxon>
        <taxon>Spermatophyta</taxon>
        <taxon>Magnoliopsida</taxon>
        <taxon>eudicotyledons</taxon>
        <taxon>Gunneridae</taxon>
        <taxon>Pentapetalae</taxon>
        <taxon>rosids</taxon>
        <taxon>fabids</taxon>
        <taxon>Fabales</taxon>
        <taxon>Fabaceae</taxon>
        <taxon>Papilionoideae</taxon>
        <taxon>50 kb inversion clade</taxon>
        <taxon>NPAAA clade</taxon>
        <taxon>indigoferoid/millettioid clade</taxon>
        <taxon>Phaseoleae</taxon>
        <taxon>Canavalia</taxon>
    </lineage>
</organism>
<evidence type="ECO:0000313" key="3">
    <source>
        <dbReference type="Proteomes" id="UP001367508"/>
    </source>
</evidence>
<reference evidence="2 3" key="1">
    <citation type="submission" date="2024-01" db="EMBL/GenBank/DDBJ databases">
        <title>The genomes of 5 underutilized Papilionoideae crops provide insights into root nodulation and disease resistanc.</title>
        <authorList>
            <person name="Jiang F."/>
        </authorList>
    </citation>
    <scope>NUCLEOTIDE SEQUENCE [LARGE SCALE GENOMIC DNA]</scope>
    <source>
        <strain evidence="2">LVBAO_FW01</strain>
        <tissue evidence="2">Leaves</tissue>
    </source>
</reference>
<accession>A0AAN9JH12</accession>
<feature type="transmembrane region" description="Helical" evidence="1">
    <location>
        <begin position="58"/>
        <end position="88"/>
    </location>
</feature>
<protein>
    <submittedName>
        <fullName evidence="2">Uncharacterized protein</fullName>
    </submittedName>
</protein>
<dbReference type="AlphaFoldDB" id="A0AAN9JH12"/>
<proteinExistence type="predicted"/>
<sequence length="256" mass="29436">MISARAAGRTTIVSPVTTRVEVKREDIRGSSEWRFPCREPDEGRPSRPVRRAGISRPYYHYAFAMLLGSTLFVTFSRATLHFFLFFLFESHDQNESSFVLPSLNYLLNIEFARNKISTNWDHKADWANGKGGVSRSAIDYRQTFPELQPSLSIQDTTTCTTTTGICVQVMVRVEKQRGHAFPKLVRSPERRKLSCLAMAEERDIIANREERKSNLPLSPYRCLTLFCSPGLSSPPFPRLPSEKRRGFRRMEFEFLS</sequence>
<keyword evidence="1" id="KW-0812">Transmembrane</keyword>
<gene>
    <name evidence="2" type="ORF">VNO77_46300</name>
</gene>
<name>A0AAN9JH12_CANGL</name>
<keyword evidence="1" id="KW-0472">Membrane</keyword>
<dbReference type="EMBL" id="JAYMYQ010000023">
    <property type="protein sequence ID" value="KAK7298977.1"/>
    <property type="molecule type" value="Genomic_DNA"/>
</dbReference>
<comment type="caution">
    <text evidence="2">The sequence shown here is derived from an EMBL/GenBank/DDBJ whole genome shotgun (WGS) entry which is preliminary data.</text>
</comment>
<keyword evidence="3" id="KW-1185">Reference proteome</keyword>
<dbReference type="Proteomes" id="UP001367508">
    <property type="component" value="Unassembled WGS sequence"/>
</dbReference>
<evidence type="ECO:0000256" key="1">
    <source>
        <dbReference type="SAM" id="Phobius"/>
    </source>
</evidence>
<keyword evidence="1" id="KW-1133">Transmembrane helix</keyword>